<keyword evidence="3" id="KW-1185">Reference proteome</keyword>
<name>A0ABS9L0F2_9BACT</name>
<accession>A0ABS9L0F2</accession>
<feature type="domain" description="DUF403" evidence="1">
    <location>
        <begin position="1"/>
        <end position="310"/>
    </location>
</feature>
<organism evidence="2 3">
    <name type="scientific">Terrimonas ginsenosidimutans</name>
    <dbReference type="NCBI Taxonomy" id="2908004"/>
    <lineage>
        <taxon>Bacteria</taxon>
        <taxon>Pseudomonadati</taxon>
        <taxon>Bacteroidota</taxon>
        <taxon>Chitinophagia</taxon>
        <taxon>Chitinophagales</taxon>
        <taxon>Chitinophagaceae</taxon>
        <taxon>Terrimonas</taxon>
    </lineage>
</organism>
<reference evidence="2" key="1">
    <citation type="submission" date="2022-01" db="EMBL/GenBank/DDBJ databases">
        <authorList>
            <person name="Jo J.-H."/>
            <person name="Im W.-T."/>
        </authorList>
    </citation>
    <scope>NUCLEOTIDE SEQUENCE</scope>
    <source>
        <strain evidence="2">NA20</strain>
    </source>
</reference>
<dbReference type="EMBL" id="JAKLTR010000033">
    <property type="protein sequence ID" value="MCG2618112.1"/>
    <property type="molecule type" value="Genomic_DNA"/>
</dbReference>
<comment type="caution">
    <text evidence="2">The sequence shown here is derived from an EMBL/GenBank/DDBJ whole genome shotgun (WGS) entry which is preliminary data.</text>
</comment>
<dbReference type="InterPro" id="IPR007296">
    <property type="entry name" value="DUF403"/>
</dbReference>
<proteinExistence type="predicted"/>
<sequence>MLSRIADSLFWLSRYMERCDCVTRAIATNYILSFDSSSHTDFSWRDVIQLFTPTNDEHILQNGDHISNALTYLITDIKNMNSAKVLITRARENARGAQDYITKEVWEQVNQQYHFVNLHAMEDHIRGNRTLEMIEMLDQNSTLFYGVTDSTMPRGQGWNFMSLGKFLERSILSIDTTHAHFRRIDHRVDHAQDILFWKNLLLSLSGYELYLKSYTHGQHNMNVIDHIIFNKNFPRSVIYSLERTRRYLDEIVEDTKIEGSPALQKSFGRICSKVEFADMSIIQDEGLPNFLFSLRNDLVNFSNQLTRIYFSYA</sequence>
<protein>
    <submittedName>
        <fullName evidence="2">Alpha-E domain-containing protein</fullName>
    </submittedName>
</protein>
<evidence type="ECO:0000313" key="3">
    <source>
        <dbReference type="Proteomes" id="UP001165367"/>
    </source>
</evidence>
<evidence type="ECO:0000259" key="1">
    <source>
        <dbReference type="Pfam" id="PF04168"/>
    </source>
</evidence>
<dbReference type="PANTHER" id="PTHR34595">
    <property type="entry name" value="BLR5612 PROTEIN"/>
    <property type="match status" value="1"/>
</dbReference>
<gene>
    <name evidence="2" type="ORF">LZZ85_27665</name>
</gene>
<dbReference type="InterPro" id="IPR051680">
    <property type="entry name" value="ATP-dep_Glu-Cys_Ligase-2"/>
</dbReference>
<dbReference type="PANTHER" id="PTHR34595:SF7">
    <property type="entry name" value="SLL1039 PROTEIN"/>
    <property type="match status" value="1"/>
</dbReference>
<dbReference type="Pfam" id="PF04168">
    <property type="entry name" value="Alpha-E"/>
    <property type="match status" value="1"/>
</dbReference>
<evidence type="ECO:0000313" key="2">
    <source>
        <dbReference type="EMBL" id="MCG2618112.1"/>
    </source>
</evidence>
<dbReference type="Proteomes" id="UP001165367">
    <property type="component" value="Unassembled WGS sequence"/>
</dbReference>
<dbReference type="RefSeq" id="WP_237877279.1">
    <property type="nucleotide sequence ID" value="NZ_JAKLTR010000033.1"/>
</dbReference>